<protein>
    <submittedName>
        <fullName evidence="2">Uncharacterized protein</fullName>
    </submittedName>
</protein>
<name>A0A0F3II59_9GAMM</name>
<dbReference type="AlphaFoldDB" id="A0A0F3II59"/>
<dbReference type="OrthoDB" id="5568337at2"/>
<keyword evidence="1" id="KW-0732">Signal</keyword>
<gene>
    <name evidence="2" type="ORF">VZ94_11675</name>
</gene>
<dbReference type="RefSeq" id="WP_045779364.1">
    <property type="nucleotide sequence ID" value="NZ_LAJX01000116.1"/>
</dbReference>
<dbReference type="Proteomes" id="UP000033684">
    <property type="component" value="Unassembled WGS sequence"/>
</dbReference>
<dbReference type="EMBL" id="LAJX01000116">
    <property type="protein sequence ID" value="KJV06352.1"/>
    <property type="molecule type" value="Genomic_DNA"/>
</dbReference>
<comment type="caution">
    <text evidence="2">The sequence shown here is derived from an EMBL/GenBank/DDBJ whole genome shotgun (WGS) entry which is preliminary data.</text>
</comment>
<keyword evidence="3" id="KW-1185">Reference proteome</keyword>
<evidence type="ECO:0000313" key="2">
    <source>
        <dbReference type="EMBL" id="KJV06352.1"/>
    </source>
</evidence>
<feature type="signal peptide" evidence="1">
    <location>
        <begin position="1"/>
        <end position="24"/>
    </location>
</feature>
<evidence type="ECO:0000256" key="1">
    <source>
        <dbReference type="SAM" id="SignalP"/>
    </source>
</evidence>
<evidence type="ECO:0000313" key="3">
    <source>
        <dbReference type="Proteomes" id="UP000033684"/>
    </source>
</evidence>
<feature type="chain" id="PRO_5002462337" evidence="1">
    <location>
        <begin position="25"/>
        <end position="134"/>
    </location>
</feature>
<organism evidence="2 3">
    <name type="scientific">Methylocucumis oryzae</name>
    <dbReference type="NCBI Taxonomy" id="1632867"/>
    <lineage>
        <taxon>Bacteria</taxon>
        <taxon>Pseudomonadati</taxon>
        <taxon>Pseudomonadota</taxon>
        <taxon>Gammaproteobacteria</taxon>
        <taxon>Methylococcales</taxon>
        <taxon>Methylococcaceae</taxon>
        <taxon>Methylocucumis</taxon>
    </lineage>
</organism>
<reference evidence="2 3" key="2">
    <citation type="journal article" date="2016" name="Microb. Ecol.">
        <title>Genome Characteristics of a Novel Type I Methanotroph (Sn10-6) Isolated from a Flooded Indian Rice Field.</title>
        <authorList>
            <person name="Rahalkar M.C."/>
            <person name="Pandit P.S."/>
            <person name="Dhakephalkar P.K."/>
            <person name="Pore S."/>
            <person name="Arora P."/>
            <person name="Kapse N."/>
        </authorList>
    </citation>
    <scope>NUCLEOTIDE SEQUENCE [LARGE SCALE GENOMIC DNA]</scope>
    <source>
        <strain evidence="2 3">Sn10-6</strain>
    </source>
</reference>
<sequence length="134" mass="14813">MKITIILRLLAACLLVIAHGTANAYEEEKEKETCKKPRFSDFTLPIYSAENPAEAAAESEFSFKISPYSNLETLNLSAKKNQLAFKVESNSSFHKITAKLPAEFNGQFVRINARVTAILGCYDAAGWLVKVAKP</sequence>
<reference evidence="3" key="1">
    <citation type="submission" date="2015-03" db="EMBL/GenBank/DDBJ databases">
        <title>Draft genome sequence of a novel methanotroph (Sn10-6) isolated from flooded ricefield rhizosphere in India.</title>
        <authorList>
            <person name="Pandit P.S."/>
            <person name="Pore S.D."/>
            <person name="Arora P."/>
            <person name="Kapse N.G."/>
            <person name="Dhakephalkar P.K."/>
            <person name="Rahalkar M.C."/>
        </authorList>
    </citation>
    <scope>NUCLEOTIDE SEQUENCE [LARGE SCALE GENOMIC DNA]</scope>
    <source>
        <strain evidence="3">Sn10-6</strain>
    </source>
</reference>
<proteinExistence type="predicted"/>
<accession>A0A0F3II59</accession>